<sequence length="145" mass="15736">MFKRILVPVDGSENSLKALKMGVEMQKTTGAELMTLTVFRHHSLLEASMSMVRPDDPQNLDDAMREHAKEIADAAKKAAVEMGAESPRAFVKSGQPARTIVKFGKEREVDLIVLGSRGLGDLEGYLLGSVSHKVTSLANCPVMVV</sequence>
<keyword evidence="4" id="KW-1185">Reference proteome</keyword>
<evidence type="ECO:0000313" key="3">
    <source>
        <dbReference type="EMBL" id="SEB63641.1"/>
    </source>
</evidence>
<accession>A0A1H4KYS9</accession>
<protein>
    <submittedName>
        <fullName evidence="3">Nucleotide-binding universal stress protein, UspA family</fullName>
    </submittedName>
</protein>
<dbReference type="InterPro" id="IPR014729">
    <property type="entry name" value="Rossmann-like_a/b/a_fold"/>
</dbReference>
<evidence type="ECO:0000256" key="1">
    <source>
        <dbReference type="ARBA" id="ARBA00008791"/>
    </source>
</evidence>
<name>A0A1H4KYS9_9HYPH</name>
<dbReference type="InterPro" id="IPR006016">
    <property type="entry name" value="UspA"/>
</dbReference>
<dbReference type="AlphaFoldDB" id="A0A1H4KYS9"/>
<dbReference type="PANTHER" id="PTHR46268">
    <property type="entry name" value="STRESS RESPONSE PROTEIN NHAX"/>
    <property type="match status" value="1"/>
</dbReference>
<dbReference type="Proteomes" id="UP000199064">
    <property type="component" value="Unassembled WGS sequence"/>
</dbReference>
<reference evidence="4" key="1">
    <citation type="submission" date="2016-10" db="EMBL/GenBank/DDBJ databases">
        <authorList>
            <person name="Varghese N."/>
            <person name="Submissions S."/>
        </authorList>
    </citation>
    <scope>NUCLEOTIDE SEQUENCE [LARGE SCALE GENOMIC DNA]</scope>
    <source>
        <strain evidence="4">ES.061</strain>
    </source>
</reference>
<dbReference type="CDD" id="cd00293">
    <property type="entry name" value="USP-like"/>
    <property type="match status" value="1"/>
</dbReference>
<dbReference type="Gene3D" id="3.40.50.620">
    <property type="entry name" value="HUPs"/>
    <property type="match status" value="1"/>
</dbReference>
<dbReference type="PANTHER" id="PTHR46268:SF6">
    <property type="entry name" value="UNIVERSAL STRESS PROTEIN UP12"/>
    <property type="match status" value="1"/>
</dbReference>
<evidence type="ECO:0000259" key="2">
    <source>
        <dbReference type="Pfam" id="PF00582"/>
    </source>
</evidence>
<feature type="domain" description="UspA" evidence="2">
    <location>
        <begin position="1"/>
        <end position="145"/>
    </location>
</feature>
<comment type="similarity">
    <text evidence="1">Belongs to the universal stress protein A family.</text>
</comment>
<evidence type="ECO:0000313" key="4">
    <source>
        <dbReference type="Proteomes" id="UP000199064"/>
    </source>
</evidence>
<dbReference type="Pfam" id="PF00582">
    <property type="entry name" value="Usp"/>
    <property type="match status" value="1"/>
</dbReference>
<dbReference type="InterPro" id="IPR006015">
    <property type="entry name" value="Universal_stress_UspA"/>
</dbReference>
<dbReference type="SUPFAM" id="SSF52402">
    <property type="entry name" value="Adenine nucleotide alpha hydrolases-like"/>
    <property type="match status" value="1"/>
</dbReference>
<organism evidence="3 4">
    <name type="scientific">Nitratireductor aquibiodomus</name>
    <dbReference type="NCBI Taxonomy" id="204799"/>
    <lineage>
        <taxon>Bacteria</taxon>
        <taxon>Pseudomonadati</taxon>
        <taxon>Pseudomonadota</taxon>
        <taxon>Alphaproteobacteria</taxon>
        <taxon>Hyphomicrobiales</taxon>
        <taxon>Phyllobacteriaceae</taxon>
        <taxon>Nitratireductor</taxon>
    </lineage>
</organism>
<gene>
    <name evidence="3" type="ORF">SAMN05216452_2547</name>
</gene>
<dbReference type="PRINTS" id="PR01438">
    <property type="entry name" value="UNVRSLSTRESS"/>
</dbReference>
<proteinExistence type="inferred from homology"/>
<dbReference type="EMBL" id="FNSL01000001">
    <property type="protein sequence ID" value="SEB63641.1"/>
    <property type="molecule type" value="Genomic_DNA"/>
</dbReference>
<dbReference type="RefSeq" id="WP_007008767.1">
    <property type="nucleotide sequence ID" value="NZ_FNSL01000001.1"/>
</dbReference>